<evidence type="ECO:0000256" key="2">
    <source>
        <dbReference type="ARBA" id="ARBA00022801"/>
    </source>
</evidence>
<name>A0A3Q9GM03_9ACTO</name>
<keyword evidence="3 4" id="KW-0460">Magnesium</keyword>
<dbReference type="PANTHER" id="PTHR20854:SF4">
    <property type="entry name" value="INOSITOL-1-MONOPHOSPHATASE-RELATED"/>
    <property type="match status" value="1"/>
</dbReference>
<feature type="binding site" evidence="4">
    <location>
        <position position="95"/>
    </location>
    <ligand>
        <name>Mg(2+)</name>
        <dbReference type="ChEBI" id="CHEBI:18420"/>
        <label>1</label>
        <note>catalytic</note>
    </ligand>
</feature>
<gene>
    <name evidence="5" type="ORF">EBQ10_04540</name>
</gene>
<dbReference type="Gene3D" id="3.30.540.10">
    <property type="entry name" value="Fructose-1,6-Bisphosphatase, subunit A, domain 1"/>
    <property type="match status" value="1"/>
</dbReference>
<evidence type="ECO:0000256" key="4">
    <source>
        <dbReference type="PIRSR" id="PIRSR600760-2"/>
    </source>
</evidence>
<evidence type="ECO:0000256" key="1">
    <source>
        <dbReference type="ARBA" id="ARBA00022723"/>
    </source>
</evidence>
<dbReference type="PROSITE" id="PS00629">
    <property type="entry name" value="IMP_1"/>
    <property type="match status" value="1"/>
</dbReference>
<dbReference type="GO" id="GO:0008934">
    <property type="term" value="F:inositol monophosphate 1-phosphatase activity"/>
    <property type="evidence" value="ECO:0007669"/>
    <property type="project" value="TreeGrafter"/>
</dbReference>
<dbReference type="EMBL" id="CP033905">
    <property type="protein sequence ID" value="AZR06635.1"/>
    <property type="molecule type" value="Genomic_DNA"/>
</dbReference>
<dbReference type="GO" id="GO:0006020">
    <property type="term" value="P:inositol metabolic process"/>
    <property type="evidence" value="ECO:0007669"/>
    <property type="project" value="TreeGrafter"/>
</dbReference>
<keyword evidence="2" id="KW-0378">Hydrolase</keyword>
<proteinExistence type="predicted"/>
<dbReference type="PRINTS" id="PR00377">
    <property type="entry name" value="IMPHPHTASES"/>
</dbReference>
<dbReference type="AlphaFoldDB" id="A0A3Q9GM03"/>
<dbReference type="InterPro" id="IPR020583">
    <property type="entry name" value="Inositol_monoP_metal-BS"/>
</dbReference>
<dbReference type="RefSeq" id="WP_126920033.1">
    <property type="nucleotide sequence ID" value="NZ_CP033905.1"/>
</dbReference>
<accession>A0A3Q9GM03</accession>
<feature type="binding site" evidence="4">
    <location>
        <position position="97"/>
    </location>
    <ligand>
        <name>Mg(2+)</name>
        <dbReference type="ChEBI" id="CHEBI:18420"/>
        <label>1</label>
        <note>catalytic</note>
    </ligand>
</feature>
<evidence type="ECO:0000313" key="5">
    <source>
        <dbReference type="EMBL" id="AZR06635.1"/>
    </source>
</evidence>
<dbReference type="InterPro" id="IPR000760">
    <property type="entry name" value="Inositol_monophosphatase-like"/>
</dbReference>
<dbReference type="GO" id="GO:0007165">
    <property type="term" value="P:signal transduction"/>
    <property type="evidence" value="ECO:0007669"/>
    <property type="project" value="TreeGrafter"/>
</dbReference>
<protein>
    <submittedName>
        <fullName evidence="5">Inositol monophosphatase</fullName>
    </submittedName>
</protein>
<evidence type="ECO:0000256" key="3">
    <source>
        <dbReference type="ARBA" id="ARBA00022842"/>
    </source>
</evidence>
<dbReference type="Gene3D" id="3.40.190.80">
    <property type="match status" value="1"/>
</dbReference>
<feature type="binding site" evidence="4">
    <location>
        <position position="70"/>
    </location>
    <ligand>
        <name>Mg(2+)</name>
        <dbReference type="ChEBI" id="CHEBI:18420"/>
        <label>1</label>
        <note>catalytic</note>
    </ligand>
</feature>
<keyword evidence="1 4" id="KW-0479">Metal-binding</keyword>
<evidence type="ECO:0000313" key="6">
    <source>
        <dbReference type="Proteomes" id="UP000275951"/>
    </source>
</evidence>
<dbReference type="SUPFAM" id="SSF56655">
    <property type="entry name" value="Carbohydrate phosphatase"/>
    <property type="match status" value="1"/>
</dbReference>
<dbReference type="Proteomes" id="UP000275951">
    <property type="component" value="Chromosome"/>
</dbReference>
<dbReference type="Pfam" id="PF00459">
    <property type="entry name" value="Inositol_P"/>
    <property type="match status" value="1"/>
</dbReference>
<reference evidence="5 6" key="1">
    <citation type="submission" date="2018-11" db="EMBL/GenBank/DDBJ databases">
        <title>Multidrug-resistant genes are associated with an 42-kb island TGI1 carrying a complex class 1 integron in a Trueperella pyogenes.</title>
        <authorList>
            <person name="Dong W."/>
        </authorList>
    </citation>
    <scope>NUCLEOTIDE SEQUENCE [LARGE SCALE GENOMIC DNA]</scope>
    <source>
        <strain evidence="5 6">TP4</strain>
    </source>
</reference>
<dbReference type="GO" id="GO:0046872">
    <property type="term" value="F:metal ion binding"/>
    <property type="evidence" value="ECO:0007669"/>
    <property type="project" value="UniProtKB-KW"/>
</dbReference>
<feature type="binding site" evidence="4">
    <location>
        <position position="98"/>
    </location>
    <ligand>
        <name>Mg(2+)</name>
        <dbReference type="ChEBI" id="CHEBI:18420"/>
        <label>1</label>
        <note>catalytic</note>
    </ligand>
</feature>
<sequence length="288" mass="30315">MTPEPCDLADLAEQAARAVAPDLLEAFKDPGQIEYKRNFHDPVTVHDRRAEAAIRAILFDALPDCLLLGEEEGQTIDASGRAAHATADDVIWLVDPIDGTSNFTSGLNYWCITIAAVCDGDVVAGVIYQPSLDLLYRADATGAYRNGTPIHVTDEPPHRSLLAAGFPSERLADQDGAAAGLRLLLQGAKSLRRMGSTALHLAGVAEGTFGGCMGMATQPWDIGAGVALVRAAGGTVVGVRDDHTETSSGAHDCPHFAAGHPDAVRLCLDAIHAVAPQDLHTDYFGSQS</sequence>
<feature type="binding site" evidence="4">
    <location>
        <position position="221"/>
    </location>
    <ligand>
        <name>Mg(2+)</name>
        <dbReference type="ChEBI" id="CHEBI:18420"/>
        <label>1</label>
        <note>catalytic</note>
    </ligand>
</feature>
<organism evidence="5 6">
    <name type="scientific">Trueperella pyogenes</name>
    <dbReference type="NCBI Taxonomy" id="1661"/>
    <lineage>
        <taxon>Bacteria</taxon>
        <taxon>Bacillati</taxon>
        <taxon>Actinomycetota</taxon>
        <taxon>Actinomycetes</taxon>
        <taxon>Actinomycetales</taxon>
        <taxon>Actinomycetaceae</taxon>
        <taxon>Trueperella</taxon>
    </lineage>
</organism>
<dbReference type="PANTHER" id="PTHR20854">
    <property type="entry name" value="INOSITOL MONOPHOSPHATASE"/>
    <property type="match status" value="1"/>
</dbReference>
<comment type="cofactor">
    <cofactor evidence="4">
        <name>Mg(2+)</name>
        <dbReference type="ChEBI" id="CHEBI:18420"/>
    </cofactor>
</comment>